<dbReference type="InterPro" id="IPR051465">
    <property type="entry name" value="Cell_Envelope_Struct_Comp"/>
</dbReference>
<evidence type="ECO:0000313" key="3">
    <source>
        <dbReference type="Proteomes" id="UP001597218"/>
    </source>
</evidence>
<evidence type="ECO:0000259" key="1">
    <source>
        <dbReference type="PROSITE" id="PS51272"/>
    </source>
</evidence>
<protein>
    <submittedName>
        <fullName evidence="2">S-layer homology domain-containing protein</fullName>
    </submittedName>
</protein>
<accession>A0ABW4SCS6</accession>
<reference evidence="3" key="1">
    <citation type="journal article" date="2019" name="Int. J. Syst. Evol. Microbiol.">
        <title>The Global Catalogue of Microorganisms (GCM) 10K type strain sequencing project: providing services to taxonomists for standard genome sequencing and annotation.</title>
        <authorList>
            <consortium name="The Broad Institute Genomics Platform"/>
            <consortium name="The Broad Institute Genome Sequencing Center for Infectious Disease"/>
            <person name="Wu L."/>
            <person name="Ma J."/>
        </authorList>
    </citation>
    <scope>NUCLEOTIDE SEQUENCE [LARGE SCALE GENOMIC DNA]</scope>
    <source>
        <strain evidence="3">CGMCC 4.7177</strain>
    </source>
</reference>
<feature type="domain" description="SLH" evidence="1">
    <location>
        <begin position="40"/>
        <end position="103"/>
    </location>
</feature>
<sequence>MQIINNGKRLLKIVLTVLLITFITSSIPFNEAAAASEPIKSKRFKDVGEDFHAFEAINWAYASGIINGYPDGRFKPESLLTEAQFAVMLSRYYAEIDKESNKYKELDRAVWSNSFYEALAIYRIPMLGYNDAYYRNNPVMRGLIAQVISYLDGNTFQLEGAVEYLFKEGLTVGRYAQGKTLGDKFGQTDYLTRAQTATFFHRLHKKTKTEIAETVVSDKADVNTELSKKESEAKVDMKVIPKKTK</sequence>
<name>A0ABW4SCS6_9BACL</name>
<dbReference type="InterPro" id="IPR001119">
    <property type="entry name" value="SLH_dom"/>
</dbReference>
<proteinExistence type="predicted"/>
<comment type="caution">
    <text evidence="2">The sequence shown here is derived from an EMBL/GenBank/DDBJ whole genome shotgun (WGS) entry which is preliminary data.</text>
</comment>
<evidence type="ECO:0000313" key="2">
    <source>
        <dbReference type="EMBL" id="MFD1926760.1"/>
    </source>
</evidence>
<dbReference type="PANTHER" id="PTHR43308:SF5">
    <property type="entry name" value="S-LAYER PROTEIN _ PEPTIDOGLYCAN ENDO-BETA-N-ACETYLGLUCOSAMINIDASE"/>
    <property type="match status" value="1"/>
</dbReference>
<gene>
    <name evidence="2" type="ORF">ACFSFY_01555</name>
</gene>
<dbReference type="EMBL" id="JBHUGI010000004">
    <property type="protein sequence ID" value="MFD1926760.1"/>
    <property type="molecule type" value="Genomic_DNA"/>
</dbReference>
<organism evidence="2 3">
    <name type="scientific">Sporosarcina siberiensis</name>
    <dbReference type="NCBI Taxonomy" id="1365606"/>
    <lineage>
        <taxon>Bacteria</taxon>
        <taxon>Bacillati</taxon>
        <taxon>Bacillota</taxon>
        <taxon>Bacilli</taxon>
        <taxon>Bacillales</taxon>
        <taxon>Caryophanaceae</taxon>
        <taxon>Sporosarcina</taxon>
    </lineage>
</organism>
<dbReference type="PROSITE" id="PS51272">
    <property type="entry name" value="SLH"/>
    <property type="match status" value="1"/>
</dbReference>
<dbReference type="Pfam" id="PF00395">
    <property type="entry name" value="SLH"/>
    <property type="match status" value="1"/>
</dbReference>
<keyword evidence="3" id="KW-1185">Reference proteome</keyword>
<dbReference type="RefSeq" id="WP_381535418.1">
    <property type="nucleotide sequence ID" value="NZ_JBHUGI010000004.1"/>
</dbReference>
<dbReference type="Proteomes" id="UP001597218">
    <property type="component" value="Unassembled WGS sequence"/>
</dbReference>
<dbReference type="PANTHER" id="PTHR43308">
    <property type="entry name" value="OUTER MEMBRANE PROTEIN ALPHA-RELATED"/>
    <property type="match status" value="1"/>
</dbReference>